<reference evidence="2 3" key="1">
    <citation type="journal article" date="2021" name="J. Hered.">
        <title>A chromosome-level genome assembly of the parasitoid wasp, Cotesia glomerata (Hymenoptera: Braconidae).</title>
        <authorList>
            <person name="Pinto B.J."/>
            <person name="Weis J.J."/>
            <person name="Gamble T."/>
            <person name="Ode P.J."/>
            <person name="Paul R."/>
            <person name="Zaspel J.M."/>
        </authorList>
    </citation>
    <scope>NUCLEOTIDE SEQUENCE [LARGE SCALE GENOMIC DNA]</scope>
    <source>
        <strain evidence="2">CgM1</strain>
    </source>
</reference>
<feature type="signal peptide" evidence="1">
    <location>
        <begin position="1"/>
        <end position="22"/>
    </location>
</feature>
<protein>
    <submittedName>
        <fullName evidence="2">Uncharacterized protein</fullName>
    </submittedName>
</protein>
<proteinExistence type="predicted"/>
<feature type="chain" id="PRO_5043686774" evidence="1">
    <location>
        <begin position="23"/>
        <end position="132"/>
    </location>
</feature>
<dbReference type="EMBL" id="JAHXZJ010002609">
    <property type="protein sequence ID" value="KAH0539362.1"/>
    <property type="molecule type" value="Genomic_DNA"/>
</dbReference>
<comment type="caution">
    <text evidence="2">The sequence shown here is derived from an EMBL/GenBank/DDBJ whole genome shotgun (WGS) entry which is preliminary data.</text>
</comment>
<dbReference type="AlphaFoldDB" id="A0AAV7HXM4"/>
<keyword evidence="1" id="KW-0732">Signal</keyword>
<dbReference type="Proteomes" id="UP000826195">
    <property type="component" value="Unassembled WGS sequence"/>
</dbReference>
<name>A0AAV7HXM4_COTGL</name>
<sequence>MANSKLLCILICTFLALNGVNSHPTDTKKDTLLKAYFHDLYELYRTSWAELDFLDEQLNDNPNTTIIELQNSWNNSYGSFYGKNSLVMTTMIHHLHTLEKNTRGFRKKLDYIAKKTSENVDSKIKELLQSKL</sequence>
<evidence type="ECO:0000256" key="1">
    <source>
        <dbReference type="SAM" id="SignalP"/>
    </source>
</evidence>
<evidence type="ECO:0000313" key="3">
    <source>
        <dbReference type="Proteomes" id="UP000826195"/>
    </source>
</evidence>
<organism evidence="2 3">
    <name type="scientific">Cotesia glomerata</name>
    <name type="common">Lepidopteran parasitic wasp</name>
    <name type="synonym">Apanteles glomeratus</name>
    <dbReference type="NCBI Taxonomy" id="32391"/>
    <lineage>
        <taxon>Eukaryota</taxon>
        <taxon>Metazoa</taxon>
        <taxon>Ecdysozoa</taxon>
        <taxon>Arthropoda</taxon>
        <taxon>Hexapoda</taxon>
        <taxon>Insecta</taxon>
        <taxon>Pterygota</taxon>
        <taxon>Neoptera</taxon>
        <taxon>Endopterygota</taxon>
        <taxon>Hymenoptera</taxon>
        <taxon>Apocrita</taxon>
        <taxon>Ichneumonoidea</taxon>
        <taxon>Braconidae</taxon>
        <taxon>Microgastrinae</taxon>
        <taxon>Cotesia</taxon>
    </lineage>
</organism>
<keyword evidence="3" id="KW-1185">Reference proteome</keyword>
<evidence type="ECO:0000313" key="2">
    <source>
        <dbReference type="EMBL" id="KAH0539362.1"/>
    </source>
</evidence>
<accession>A0AAV7HXM4</accession>
<gene>
    <name evidence="2" type="ORF">KQX54_004320</name>
</gene>